<accession>A0A7G8BQK9</accession>
<sequence>MYAHARSRKLLAKDWQSLVTSIEPMHMRGLEMVALDHLEPQKNQLRLEPDEIWGLVGGKEGLRRMEHNADLMIALAAYVRNWNYDQAIIVAERIRHDSVQLKRAVRRIRWNAHMRRGQIRIPFYVHQAAAAYYLMTKRLLSLYETNQYLLYPVLAEAL</sequence>
<proteinExistence type="predicted"/>
<name>A0A7G8BQK9_9BACT</name>
<evidence type="ECO:0000313" key="1">
    <source>
        <dbReference type="EMBL" id="QNI34829.1"/>
    </source>
</evidence>
<reference evidence="1 2" key="1">
    <citation type="submission" date="2020-08" db="EMBL/GenBank/DDBJ databases">
        <title>Edaphobacter telluris sp. nov. and Acidobacterium dinghuensis sp. nov., two acidobacteria isolated from forest soil.</title>
        <authorList>
            <person name="Fu J."/>
            <person name="Qiu L."/>
        </authorList>
    </citation>
    <scope>NUCLEOTIDE SEQUENCE [LARGE SCALE GENOMIC DNA]</scope>
    <source>
        <strain evidence="1">4Y35</strain>
    </source>
</reference>
<protein>
    <submittedName>
        <fullName evidence="1">Uncharacterized protein</fullName>
    </submittedName>
</protein>
<evidence type="ECO:0000313" key="2">
    <source>
        <dbReference type="Proteomes" id="UP000515312"/>
    </source>
</evidence>
<dbReference type="KEGG" id="adin:H7849_06640"/>
<dbReference type="Proteomes" id="UP000515312">
    <property type="component" value="Chromosome"/>
</dbReference>
<dbReference type="EMBL" id="CP060394">
    <property type="protein sequence ID" value="QNI34829.1"/>
    <property type="molecule type" value="Genomic_DNA"/>
</dbReference>
<organism evidence="1 2">
    <name type="scientific">Alloacidobacterium dinghuense</name>
    <dbReference type="NCBI Taxonomy" id="2763107"/>
    <lineage>
        <taxon>Bacteria</taxon>
        <taxon>Pseudomonadati</taxon>
        <taxon>Acidobacteriota</taxon>
        <taxon>Terriglobia</taxon>
        <taxon>Terriglobales</taxon>
        <taxon>Acidobacteriaceae</taxon>
        <taxon>Alloacidobacterium</taxon>
    </lineage>
</organism>
<gene>
    <name evidence="1" type="ORF">H7849_06640</name>
</gene>
<dbReference type="AlphaFoldDB" id="A0A7G8BQK9"/>
<keyword evidence="2" id="KW-1185">Reference proteome</keyword>